<name>A0A074XGW8_AURPU</name>
<protein>
    <recommendedName>
        <fullName evidence="3">F-box domain-containing protein</fullName>
    </recommendedName>
</protein>
<evidence type="ECO:0000313" key="2">
    <source>
        <dbReference type="Proteomes" id="UP000030706"/>
    </source>
</evidence>
<sequence>MASSAPQEILSIIAHHLAQLDKKLSPYALVNKSWQAAFERQIYSSIVVRSPSDVTTVKVKEHSWTAPGGPHPKHGLPLDTFINITSGPENWQRARRLYVRQILYRVAVPYWLDEDRGKGDDYTYDNAYRRENNRAFSKGVCQLFEHLSTWTNQAISLQIALQAEDASTDEECGEPGSIPWRGTRDEIAPYCAEFVPGYSLPRASCITSLDFPKLLSPETIWVETSALDMPCDENEISLPARLSIASACSALENIRLDLVDEIPSSEPNMRSTWRTAAGQGFSQLPRTIKDMTLYRNNSGRLDESAKQLQMFSMQLRHLRIESLEIFRGLFCPDGLGLPIEAHWPYLETLHLKDQYYVTPPFHGELQPAYDLIRERYLNNLYTSLGHAAQKMPCLKSVILTFRNLDHELELSIKNQRYNLTLCVMNNYQPSLEFLEAWKVPGGSLQPCINKFWREITYPSWPPS</sequence>
<dbReference type="RefSeq" id="XP_029759151.1">
    <property type="nucleotide sequence ID" value="XM_029908580.1"/>
</dbReference>
<dbReference type="OrthoDB" id="4802432at2759"/>
<dbReference type="AlphaFoldDB" id="A0A074XGW8"/>
<dbReference type="EMBL" id="KL584985">
    <property type="protein sequence ID" value="KEQ82964.1"/>
    <property type="molecule type" value="Genomic_DNA"/>
</dbReference>
<evidence type="ECO:0008006" key="3">
    <source>
        <dbReference type="Google" id="ProtNLM"/>
    </source>
</evidence>
<dbReference type="HOGENOM" id="CLU_547575_0_0_1"/>
<proteinExistence type="predicted"/>
<keyword evidence="2" id="KW-1185">Reference proteome</keyword>
<gene>
    <name evidence="1" type="ORF">M438DRAFT_375475</name>
</gene>
<dbReference type="STRING" id="1043002.A0A074XGW8"/>
<reference evidence="1 2" key="1">
    <citation type="journal article" date="2014" name="BMC Genomics">
        <title>Genome sequencing of four Aureobasidium pullulans varieties: biotechnological potential, stress tolerance, and description of new species.</title>
        <authorList>
            <person name="Gostin Ar C."/>
            <person name="Ohm R.A."/>
            <person name="Kogej T."/>
            <person name="Sonjak S."/>
            <person name="Turk M."/>
            <person name="Zajc J."/>
            <person name="Zalar P."/>
            <person name="Grube M."/>
            <person name="Sun H."/>
            <person name="Han J."/>
            <person name="Sharma A."/>
            <person name="Chiniquy J."/>
            <person name="Ngan C.Y."/>
            <person name="Lipzen A."/>
            <person name="Barry K."/>
            <person name="Grigoriev I.V."/>
            <person name="Gunde-Cimerman N."/>
        </authorList>
    </citation>
    <scope>NUCLEOTIDE SEQUENCE [LARGE SCALE GENOMIC DNA]</scope>
    <source>
        <strain evidence="1 2">EXF-150</strain>
    </source>
</reference>
<organism evidence="1 2">
    <name type="scientific">Aureobasidium pullulans EXF-150</name>
    <dbReference type="NCBI Taxonomy" id="1043002"/>
    <lineage>
        <taxon>Eukaryota</taxon>
        <taxon>Fungi</taxon>
        <taxon>Dikarya</taxon>
        <taxon>Ascomycota</taxon>
        <taxon>Pezizomycotina</taxon>
        <taxon>Dothideomycetes</taxon>
        <taxon>Dothideomycetidae</taxon>
        <taxon>Dothideales</taxon>
        <taxon>Saccotheciaceae</taxon>
        <taxon>Aureobasidium</taxon>
    </lineage>
</organism>
<dbReference type="GeneID" id="40750886"/>
<evidence type="ECO:0000313" key="1">
    <source>
        <dbReference type="EMBL" id="KEQ82964.1"/>
    </source>
</evidence>
<accession>A0A074XGW8</accession>
<dbReference type="Proteomes" id="UP000030706">
    <property type="component" value="Unassembled WGS sequence"/>
</dbReference>